<keyword evidence="4" id="KW-0472">Membrane</keyword>
<dbReference type="PANTHER" id="PTHR40388:SF1">
    <property type="entry name" value="BRYOPORIN"/>
    <property type="match status" value="1"/>
</dbReference>
<keyword evidence="5" id="KW-0166">Nematocyst</keyword>
<evidence type="ECO:0000256" key="2">
    <source>
        <dbReference type="ARBA" id="ARBA00004532"/>
    </source>
</evidence>
<accession>A0A8J1URH9</accession>
<dbReference type="InterPro" id="IPR050677">
    <property type="entry name" value="Actinoporin_PFT"/>
</dbReference>
<comment type="caution">
    <text evidence="6">The sequence shown here is derived from an EMBL/GenBank/DDBJ whole genome shotgun (WGS) entry which is preliminary data.</text>
</comment>
<dbReference type="Gene3D" id="2.60.270.20">
    <property type="entry name" value="Cytolysin/lectin"/>
    <property type="match status" value="1"/>
</dbReference>
<comment type="subcellular location">
    <subcellularLocation>
        <location evidence="2">Nematocyst</location>
    </subcellularLocation>
    <subcellularLocation>
        <location evidence="1">Target cell membrane</location>
    </subcellularLocation>
</comment>
<protein>
    <submittedName>
        <fullName evidence="6">Uncharacterized protein</fullName>
    </submittedName>
</protein>
<evidence type="ECO:0000256" key="3">
    <source>
        <dbReference type="ARBA" id="ARBA00022537"/>
    </source>
</evidence>
<keyword evidence="7" id="KW-1185">Reference proteome</keyword>
<evidence type="ECO:0000256" key="5">
    <source>
        <dbReference type="ARBA" id="ARBA00023331"/>
    </source>
</evidence>
<organism evidence="6 7">
    <name type="scientific">Owenia fusiformis</name>
    <name type="common">Polychaete worm</name>
    <dbReference type="NCBI Taxonomy" id="6347"/>
    <lineage>
        <taxon>Eukaryota</taxon>
        <taxon>Metazoa</taxon>
        <taxon>Spiralia</taxon>
        <taxon>Lophotrochozoa</taxon>
        <taxon>Annelida</taxon>
        <taxon>Polychaeta</taxon>
        <taxon>Sedentaria</taxon>
        <taxon>Canalipalpata</taxon>
        <taxon>Sabellida</taxon>
        <taxon>Oweniida</taxon>
        <taxon>Oweniidae</taxon>
        <taxon>Owenia</taxon>
    </lineage>
</organism>
<keyword evidence="4" id="KW-1053">Target membrane</keyword>
<evidence type="ECO:0000256" key="1">
    <source>
        <dbReference type="ARBA" id="ARBA00004175"/>
    </source>
</evidence>
<gene>
    <name evidence="6" type="ORF">OFUS_LOCUS6739</name>
</gene>
<name>A0A8J1URH9_OWEFU</name>
<dbReference type="Proteomes" id="UP000749559">
    <property type="component" value="Unassembled WGS sequence"/>
</dbReference>
<evidence type="ECO:0000256" key="4">
    <source>
        <dbReference type="ARBA" id="ARBA00023298"/>
    </source>
</evidence>
<dbReference type="PANTHER" id="PTHR40388">
    <property type="entry name" value="BRYOPORIN"/>
    <property type="match status" value="1"/>
</dbReference>
<sequence length="253" mass="27971">MKFCICLAFGLTVVFWTGLSYGSVISDLIDFKDSAAKSVKDYEFGSEEKRDFGATATLISAGIAAGTSLIGTTTSALAAQTGYQVTVGIEMENYSKWLLSDPRGANWWGQISTPPTSVKPRTKETMIAHKTGWLATGTSGVASWKFVKGGSAYRVIVMWSIPWNQNHNSNWLGIGILPEQPFDPSFNDMYYRTDNSWFVKKAYYRNTNTLRFCKYDVCVSGSMGTTHRPQATIRFIPQSVDDLAIGLKDMING</sequence>
<reference evidence="6" key="1">
    <citation type="submission" date="2022-03" db="EMBL/GenBank/DDBJ databases">
        <authorList>
            <person name="Martin C."/>
        </authorList>
    </citation>
    <scope>NUCLEOTIDE SEQUENCE</scope>
</reference>
<dbReference type="GO" id="GO:0044218">
    <property type="term" value="C:other organism cell membrane"/>
    <property type="evidence" value="ECO:0007669"/>
    <property type="project" value="UniProtKB-KW"/>
</dbReference>
<dbReference type="EMBL" id="CAIIXF020000003">
    <property type="protein sequence ID" value="CAH1779988.1"/>
    <property type="molecule type" value="Genomic_DNA"/>
</dbReference>
<proteinExistence type="predicted"/>
<keyword evidence="3" id="KW-1052">Target cell membrane</keyword>
<dbReference type="GO" id="GO:0042151">
    <property type="term" value="C:nematocyst"/>
    <property type="evidence" value="ECO:0007669"/>
    <property type="project" value="UniProtKB-SubCell"/>
</dbReference>
<evidence type="ECO:0000313" key="7">
    <source>
        <dbReference type="Proteomes" id="UP000749559"/>
    </source>
</evidence>
<dbReference type="InterPro" id="IPR015926">
    <property type="entry name" value="Cytolysin/lectin"/>
</dbReference>
<dbReference type="OrthoDB" id="6132998at2759"/>
<dbReference type="AlphaFoldDB" id="A0A8J1URH9"/>
<dbReference type="SUPFAM" id="SSF63724">
    <property type="entry name" value="Cytolysin/lectin"/>
    <property type="match status" value="1"/>
</dbReference>
<evidence type="ECO:0000313" key="6">
    <source>
        <dbReference type="EMBL" id="CAH1779988.1"/>
    </source>
</evidence>